<keyword evidence="2" id="KW-1185">Reference proteome</keyword>
<dbReference type="AlphaFoldDB" id="A0A926XZE9"/>
<evidence type="ECO:0000313" key="2">
    <source>
        <dbReference type="Proteomes" id="UP000598820"/>
    </source>
</evidence>
<dbReference type="EMBL" id="JACWZY010000023">
    <property type="protein sequence ID" value="MBD2703642.1"/>
    <property type="molecule type" value="Genomic_DNA"/>
</dbReference>
<accession>A0A926XZE9</accession>
<dbReference type="Proteomes" id="UP000598820">
    <property type="component" value="Unassembled WGS sequence"/>
</dbReference>
<sequence>MSCYHVIQNANLANSTVTNTIINTYKTDNVATTFCYDINCMSYLPIGNGNINGANWGTIFASGNPQVDINFRLAPGSIAQGAATGRTDIGAFAGYNSTTSVSITPATTFLEFTVPLTSEQRVSTACLSEPWQAITL</sequence>
<comment type="caution">
    <text evidence="1">The sequence shown here is derived from an EMBL/GenBank/DDBJ whole genome shotgun (WGS) entry which is preliminary data.</text>
</comment>
<evidence type="ECO:0000313" key="1">
    <source>
        <dbReference type="EMBL" id="MBD2703642.1"/>
    </source>
</evidence>
<proteinExistence type="predicted"/>
<gene>
    <name evidence="1" type="ORF">IC229_23560</name>
</gene>
<dbReference type="RefSeq" id="WP_190889487.1">
    <property type="nucleotide sequence ID" value="NZ_JACWZY010000023.1"/>
</dbReference>
<protein>
    <submittedName>
        <fullName evidence="1">Uncharacterized protein</fullName>
    </submittedName>
</protein>
<name>A0A926XZE9_9BACT</name>
<organism evidence="1 2">
    <name type="scientific">Spirosoma profusum</name>
    <dbReference type="NCBI Taxonomy" id="2771354"/>
    <lineage>
        <taxon>Bacteria</taxon>
        <taxon>Pseudomonadati</taxon>
        <taxon>Bacteroidota</taxon>
        <taxon>Cytophagia</taxon>
        <taxon>Cytophagales</taxon>
        <taxon>Cytophagaceae</taxon>
        <taxon>Spirosoma</taxon>
    </lineage>
</organism>
<reference evidence="1" key="1">
    <citation type="submission" date="2020-09" db="EMBL/GenBank/DDBJ databases">
        <authorList>
            <person name="Kim M.K."/>
        </authorList>
    </citation>
    <scope>NUCLEOTIDE SEQUENCE</scope>
    <source>
        <strain evidence="1">BT702</strain>
    </source>
</reference>